<evidence type="ECO:0000259" key="7">
    <source>
        <dbReference type="Pfam" id="PF16332"/>
    </source>
</evidence>
<dbReference type="GO" id="GO:0016829">
    <property type="term" value="F:lyase activity"/>
    <property type="evidence" value="ECO:0007669"/>
    <property type="project" value="UniProtKB-KW"/>
</dbReference>
<feature type="domain" description="Heparinase II/III-like C-terminal" evidence="6">
    <location>
        <begin position="485"/>
        <end position="665"/>
    </location>
</feature>
<dbReference type="PANTHER" id="PTHR39210">
    <property type="entry name" value="HEPARIN-SULFATE LYASE"/>
    <property type="match status" value="1"/>
</dbReference>
<evidence type="ECO:0000259" key="6">
    <source>
        <dbReference type="Pfam" id="PF07940"/>
    </source>
</evidence>
<dbReference type="InterPro" id="IPR012480">
    <property type="entry name" value="Hepar_II_III_C"/>
</dbReference>
<feature type="chain" id="PRO_5047006573" evidence="5">
    <location>
        <begin position="27"/>
        <end position="753"/>
    </location>
</feature>
<dbReference type="InterPro" id="IPR013783">
    <property type="entry name" value="Ig-like_fold"/>
</dbReference>
<comment type="caution">
    <text evidence="8">The sequence shown here is derived from an EMBL/GenBank/DDBJ whole genome shotgun (WGS) entry which is preliminary data.</text>
</comment>
<dbReference type="PANTHER" id="PTHR39210:SF1">
    <property type="entry name" value="HEPARIN-SULFATE LYASE"/>
    <property type="match status" value="1"/>
</dbReference>
<keyword evidence="3" id="KW-0574">Periplasm</keyword>
<reference evidence="9" key="1">
    <citation type="journal article" date="2019" name="Int. J. Syst. Evol. Microbiol.">
        <title>The Global Catalogue of Microorganisms (GCM) 10K type strain sequencing project: providing services to taxonomists for standard genome sequencing and annotation.</title>
        <authorList>
            <consortium name="The Broad Institute Genomics Platform"/>
            <consortium name="The Broad Institute Genome Sequencing Center for Infectious Disease"/>
            <person name="Wu L."/>
            <person name="Ma J."/>
        </authorList>
    </citation>
    <scope>NUCLEOTIDE SEQUENCE [LARGE SCALE GENOMIC DNA]</scope>
    <source>
        <strain evidence="9">CGMCC 1.15931</strain>
    </source>
</reference>
<comment type="subcellular location">
    <subcellularLocation>
        <location evidence="1">Periplasm</location>
    </subcellularLocation>
</comment>
<gene>
    <name evidence="8" type="ORF">GCM10011572_25860</name>
</gene>
<sequence length="753" mass="81923">MKFSRTSTLQLLFTACTATIGSNASADWAVHPDPMVITAAPKAWTTQVANPPVFSWPRHSSNPPSYVLEVKNGSTVYKTYTATRNWLLPSEPLADGTYTWRVRPSNNATAWSDPRYFYVNSLTARFVVPDDAVLRSQIAAKPHPRAISTPPYSAWPAALKLERGAALTRLKTEIDWATPRLAVPKDSDWALTSTTTVTAQTAAQIAAVRQAIFANGRQLEAASLLYRLTGEQKYLTETLVRGDALAALDVNGATSYVSQDQGTRVIALSLAKAYDALNGALDSTRKAKWLSIIDQRTTVIYNDLSNNAGRMDQYPFDSHGGTNLAYVALIATLTMGDIANATRWFDFSFRASVASTSVWSGPEGGYANGTSYAQYSAEIFQQVWQPLLIATGVDMFSKPWSVGFMRFLAHFVPPGQKRHLFGDEQELVPTGYVFKGFAANFSTNQANWYYKAIPGEMEALKMLQAPYPLPVTKAAGTGVMPNAGVYPSIGWVAMHSSMADLKRTSLYFKSSPYGSYNHSHADQNSFVLMKSGNALLAQSGYSDYFGSPNAANWYRQTKAHNAITFDGGKGQITDGYTQEGYNRQKMFGGKITAFSTTSTLDYAEGDATPTYGGALNSAIRKVWYLRSSNAAVIMDKLVAPTAVKYEWNFHSFSPMVYDAASKKVTVASADATERVCVRPITPASVNFEKRTAVVAPKAGTVEDHGAFVSLAPVTSQEFLILLDVGCKNPAVQLTATASGRTLKVGTQTLALPN</sequence>
<dbReference type="InterPro" id="IPR032518">
    <property type="entry name" value="HepII_N"/>
</dbReference>
<keyword evidence="9" id="KW-1185">Reference proteome</keyword>
<evidence type="ECO:0000313" key="9">
    <source>
        <dbReference type="Proteomes" id="UP000622638"/>
    </source>
</evidence>
<keyword evidence="4 8" id="KW-0456">Lyase</keyword>
<dbReference type="EMBL" id="BMKG01000010">
    <property type="protein sequence ID" value="GGC02726.1"/>
    <property type="molecule type" value="Genomic_DNA"/>
</dbReference>
<accession>A0ABQ1KQ19</accession>
<evidence type="ECO:0000256" key="1">
    <source>
        <dbReference type="ARBA" id="ARBA00004418"/>
    </source>
</evidence>
<dbReference type="Gene3D" id="1.50.10.100">
    <property type="entry name" value="Chondroitin AC/alginate lyase"/>
    <property type="match status" value="1"/>
</dbReference>
<dbReference type="Gene3D" id="2.60.40.10">
    <property type="entry name" value="Immunoglobulins"/>
    <property type="match status" value="1"/>
</dbReference>
<name>A0ABQ1KQ19_9BURK</name>
<keyword evidence="2 5" id="KW-0732">Signal</keyword>
<dbReference type="Pfam" id="PF07940">
    <property type="entry name" value="Hepar_II_III_C"/>
    <property type="match status" value="1"/>
</dbReference>
<dbReference type="Proteomes" id="UP000622638">
    <property type="component" value="Unassembled WGS sequence"/>
</dbReference>
<evidence type="ECO:0000313" key="8">
    <source>
        <dbReference type="EMBL" id="GGC02726.1"/>
    </source>
</evidence>
<evidence type="ECO:0000256" key="2">
    <source>
        <dbReference type="ARBA" id="ARBA00022729"/>
    </source>
</evidence>
<organism evidence="8 9">
    <name type="scientific">Pseudoduganella buxea</name>
    <dbReference type="NCBI Taxonomy" id="1949069"/>
    <lineage>
        <taxon>Bacteria</taxon>
        <taxon>Pseudomonadati</taxon>
        <taxon>Pseudomonadota</taxon>
        <taxon>Betaproteobacteria</taxon>
        <taxon>Burkholderiales</taxon>
        <taxon>Oxalobacteraceae</taxon>
        <taxon>Telluria group</taxon>
        <taxon>Pseudoduganella</taxon>
    </lineage>
</organism>
<evidence type="ECO:0000256" key="4">
    <source>
        <dbReference type="ARBA" id="ARBA00023239"/>
    </source>
</evidence>
<evidence type="ECO:0000256" key="3">
    <source>
        <dbReference type="ARBA" id="ARBA00022764"/>
    </source>
</evidence>
<proteinExistence type="predicted"/>
<dbReference type="RefSeq" id="WP_308807490.1">
    <property type="nucleotide sequence ID" value="NZ_BMKG01000010.1"/>
</dbReference>
<protein>
    <submittedName>
        <fullName evidence="8">Oligo alginate lyase</fullName>
    </submittedName>
</protein>
<dbReference type="SUPFAM" id="SSF48230">
    <property type="entry name" value="Chondroitin AC/alginate lyase"/>
    <property type="match status" value="1"/>
</dbReference>
<evidence type="ECO:0000256" key="5">
    <source>
        <dbReference type="SAM" id="SignalP"/>
    </source>
</evidence>
<feature type="signal peptide" evidence="5">
    <location>
        <begin position="1"/>
        <end position="26"/>
    </location>
</feature>
<dbReference type="Gene3D" id="2.70.98.70">
    <property type="match status" value="1"/>
</dbReference>
<dbReference type="PROSITE" id="PS51257">
    <property type="entry name" value="PROKAR_LIPOPROTEIN"/>
    <property type="match status" value="1"/>
</dbReference>
<feature type="domain" description="Heparinase II N-terminal" evidence="7">
    <location>
        <begin position="89"/>
        <end position="428"/>
    </location>
</feature>
<dbReference type="InterPro" id="IPR008929">
    <property type="entry name" value="Chondroitin_lyas"/>
</dbReference>
<dbReference type="Pfam" id="PF16332">
    <property type="entry name" value="DUF4962"/>
    <property type="match status" value="1"/>
</dbReference>